<sequence length="62" mass="6999">MENGIRTLLDSFPTNHPVDNVIVNGEFIPTTNFINVQGDLAFFRNGAQTRIFRIESIDGLDF</sequence>
<evidence type="ECO:0000313" key="2">
    <source>
        <dbReference type="Proteomes" id="UP000194860"/>
    </source>
</evidence>
<proteinExistence type="predicted"/>
<gene>
    <name evidence="1" type="ORF">BK732_07605</name>
</gene>
<dbReference type="Proteomes" id="UP000194860">
    <property type="component" value="Unassembled WGS sequence"/>
</dbReference>
<comment type="caution">
    <text evidence="1">The sequence shown here is derived from an EMBL/GenBank/DDBJ whole genome shotgun (WGS) entry which is preliminary data.</text>
</comment>
<organism evidence="1 2">
    <name type="scientific">Bacillus thuringiensis serovar navarrensis</name>
    <dbReference type="NCBI Taxonomy" id="339658"/>
    <lineage>
        <taxon>Bacteria</taxon>
        <taxon>Bacillati</taxon>
        <taxon>Bacillota</taxon>
        <taxon>Bacilli</taxon>
        <taxon>Bacillales</taxon>
        <taxon>Bacillaceae</taxon>
        <taxon>Bacillus</taxon>
        <taxon>Bacillus cereus group</taxon>
    </lineage>
</organism>
<name>A0A243AJJ9_BACTU</name>
<accession>A0A243AJJ9</accession>
<reference evidence="1 2" key="1">
    <citation type="submission" date="2016-10" db="EMBL/GenBank/DDBJ databases">
        <title>Comparative genomics of Bacillus thuringiensis reveals a path to pathogens against multiple invertebrate hosts.</title>
        <authorList>
            <person name="Zheng J."/>
            <person name="Gao Q."/>
            <person name="Liu H."/>
            <person name="Peng D."/>
            <person name="Ruan L."/>
            <person name="Sun M."/>
        </authorList>
    </citation>
    <scope>NUCLEOTIDE SEQUENCE [LARGE SCALE GENOMIC DNA]</scope>
    <source>
        <strain evidence="1">BGSC 4BM1</strain>
    </source>
</reference>
<protein>
    <submittedName>
        <fullName evidence="1">Uncharacterized protein</fullName>
    </submittedName>
</protein>
<dbReference type="EMBL" id="NFDG01000056">
    <property type="protein sequence ID" value="OTY24061.1"/>
    <property type="molecule type" value="Genomic_DNA"/>
</dbReference>
<evidence type="ECO:0000313" key="1">
    <source>
        <dbReference type="EMBL" id="OTY24061.1"/>
    </source>
</evidence>
<dbReference type="RefSeq" id="WP_016078801.1">
    <property type="nucleotide sequence ID" value="NZ_NFDG01000056.1"/>
</dbReference>
<dbReference type="AlphaFoldDB" id="A0A243AJJ9"/>